<organism evidence="1 2">
    <name type="scientific">Porphyra umbilicalis</name>
    <name type="common">Purple laver</name>
    <name type="synonym">Red alga</name>
    <dbReference type="NCBI Taxonomy" id="2786"/>
    <lineage>
        <taxon>Eukaryota</taxon>
        <taxon>Rhodophyta</taxon>
        <taxon>Bangiophyceae</taxon>
        <taxon>Bangiales</taxon>
        <taxon>Bangiaceae</taxon>
        <taxon>Porphyra</taxon>
    </lineage>
</organism>
<accession>A0A1X6NXF8</accession>
<protein>
    <submittedName>
        <fullName evidence="1">Uncharacterized protein</fullName>
    </submittedName>
</protein>
<gene>
    <name evidence="1" type="ORF">BU14_0368s0025</name>
</gene>
<sequence>MQRKPGPRKLIKTHVRPQLSATDPVVKNIGPIKWPQRACRYHVKQDFSEHLRARTLWAPCSRPVCTRTGPKWGPKIGPPIIAGPHLPLGPLWATPPYSAPAPACTHPLGALLAPRLRAHRPKMGAQNRPANNRWSAFATGATPAPACTHPVGALLAPGLRAHRPKMGAQYRPADNCWSAFATGATPPHLRARTLWAPCSRPDCARTGQKWGPNIGPPIIAGPHLPRGPLWATPPYSAPAPGCTHPLGALLAPGLRAHRPKMGAQYRPADNCWSAFATGATPPHLGARTLWAPCSRPVCARTGQKWGPNIGPPIIAGPHLPRGPLWATPPYSAPAPACTHPLGALLAPGLRAHRPKMGAQYRPADKRCGGICGPHPAIWRQHVIPVYAAAPACTHPVSGPPIWASQPSRVPSLRCAVRRGPRCFSRCCLRRRHQRPVWLLFSLCSMLFPWRMGVALFVDSLTAVDGCAFLPDVRDGDDAVDE</sequence>
<name>A0A1X6NXF8_PORUM</name>
<proteinExistence type="predicted"/>
<reference evidence="1 2" key="1">
    <citation type="submission" date="2017-03" db="EMBL/GenBank/DDBJ databases">
        <title>WGS assembly of Porphyra umbilicalis.</title>
        <authorList>
            <person name="Brawley S.H."/>
            <person name="Blouin N.A."/>
            <person name="Ficko-Blean E."/>
            <person name="Wheeler G.L."/>
            <person name="Lohr M."/>
            <person name="Goodson H.V."/>
            <person name="Jenkins J.W."/>
            <person name="Blaby-Haas C.E."/>
            <person name="Helliwell K.E."/>
            <person name="Chan C."/>
            <person name="Marriage T."/>
            <person name="Bhattacharya D."/>
            <person name="Klein A.S."/>
            <person name="Badis Y."/>
            <person name="Brodie J."/>
            <person name="Cao Y."/>
            <person name="Collen J."/>
            <person name="Dittami S.M."/>
            <person name="Gachon C.M."/>
            <person name="Green B.R."/>
            <person name="Karpowicz S."/>
            <person name="Kim J.W."/>
            <person name="Kudahl U."/>
            <person name="Lin S."/>
            <person name="Michel G."/>
            <person name="Mittag M."/>
            <person name="Olson B.J."/>
            <person name="Pangilinan J."/>
            <person name="Peng Y."/>
            <person name="Qiu H."/>
            <person name="Shu S."/>
            <person name="Singer J.T."/>
            <person name="Smith A.G."/>
            <person name="Sprecher B.N."/>
            <person name="Wagner V."/>
            <person name="Wang W."/>
            <person name="Wang Z.-Y."/>
            <person name="Yan J."/>
            <person name="Yarish C."/>
            <person name="Zoeuner-Riek S."/>
            <person name="Zhuang Y."/>
            <person name="Zou Y."/>
            <person name="Lindquist E.A."/>
            <person name="Grimwood J."/>
            <person name="Barry K."/>
            <person name="Rokhsar D.S."/>
            <person name="Schmutz J."/>
            <person name="Stiller J.W."/>
            <person name="Grossman A.R."/>
            <person name="Prochnik S.E."/>
        </authorList>
    </citation>
    <scope>NUCLEOTIDE SEQUENCE [LARGE SCALE GENOMIC DNA]</scope>
    <source>
        <strain evidence="1">4086291</strain>
    </source>
</reference>
<evidence type="ECO:0000313" key="1">
    <source>
        <dbReference type="EMBL" id="OSX73225.1"/>
    </source>
</evidence>
<dbReference type="AlphaFoldDB" id="A0A1X6NXF8"/>
<dbReference type="Proteomes" id="UP000218209">
    <property type="component" value="Unassembled WGS sequence"/>
</dbReference>
<dbReference type="EMBL" id="KV919011">
    <property type="protein sequence ID" value="OSX73225.1"/>
    <property type="molecule type" value="Genomic_DNA"/>
</dbReference>
<evidence type="ECO:0000313" key="2">
    <source>
        <dbReference type="Proteomes" id="UP000218209"/>
    </source>
</evidence>
<keyword evidence="2" id="KW-1185">Reference proteome</keyword>